<evidence type="ECO:0000313" key="2">
    <source>
        <dbReference type="EMBL" id="KIO26794.1"/>
    </source>
</evidence>
<dbReference type="EMBL" id="KN823019">
    <property type="protein sequence ID" value="KIO26794.1"/>
    <property type="molecule type" value="Genomic_DNA"/>
</dbReference>
<reference evidence="3" key="2">
    <citation type="submission" date="2015-01" db="EMBL/GenBank/DDBJ databases">
        <title>Evolutionary Origins and Diversification of the Mycorrhizal Mutualists.</title>
        <authorList>
            <consortium name="DOE Joint Genome Institute"/>
            <consortium name="Mycorrhizal Genomics Consortium"/>
            <person name="Kohler A."/>
            <person name="Kuo A."/>
            <person name="Nagy L.G."/>
            <person name="Floudas D."/>
            <person name="Copeland A."/>
            <person name="Barry K.W."/>
            <person name="Cichocki N."/>
            <person name="Veneault-Fourrey C."/>
            <person name="LaButti K."/>
            <person name="Lindquist E.A."/>
            <person name="Lipzen A."/>
            <person name="Lundell T."/>
            <person name="Morin E."/>
            <person name="Murat C."/>
            <person name="Riley R."/>
            <person name="Ohm R."/>
            <person name="Sun H."/>
            <person name="Tunlid A."/>
            <person name="Henrissat B."/>
            <person name="Grigoriev I.V."/>
            <person name="Hibbett D.S."/>
            <person name="Martin F."/>
        </authorList>
    </citation>
    <scope>NUCLEOTIDE SEQUENCE [LARGE SCALE GENOMIC DNA]</scope>
    <source>
        <strain evidence="3">MUT 4182</strain>
    </source>
</reference>
<dbReference type="STRING" id="1051891.A0A0C3QKB0"/>
<dbReference type="Pfam" id="PF04707">
    <property type="entry name" value="PRELI"/>
    <property type="match status" value="1"/>
</dbReference>
<evidence type="ECO:0000259" key="1">
    <source>
        <dbReference type="PROSITE" id="PS50904"/>
    </source>
</evidence>
<dbReference type="GO" id="GO:0005758">
    <property type="term" value="C:mitochondrial intermembrane space"/>
    <property type="evidence" value="ECO:0007669"/>
    <property type="project" value="InterPro"/>
</dbReference>
<sequence>MVQFFKQAFDYDHDWATVSKGVWHKYPNPYSGHVVSVDVLDRSIDPETGIIRTERILGCKQSAPKWVVKFLGGSEDAFVREVSFVDPQTSRTTVTSVNLSLSQYMTVLEHITYEPSPSNPLSKTLFRQTAEIQARMTKWKSLGDKLENWSADRFRTNAALGRQGFEHVLRVLCEGQEQKVES</sequence>
<name>A0A0C3QKB0_9AGAM</name>
<dbReference type="Proteomes" id="UP000054248">
    <property type="component" value="Unassembled WGS sequence"/>
</dbReference>
<proteinExistence type="predicted"/>
<reference evidence="2 3" key="1">
    <citation type="submission" date="2014-04" db="EMBL/GenBank/DDBJ databases">
        <authorList>
            <consortium name="DOE Joint Genome Institute"/>
            <person name="Kuo A."/>
            <person name="Girlanda M."/>
            <person name="Perotto S."/>
            <person name="Kohler A."/>
            <person name="Nagy L.G."/>
            <person name="Floudas D."/>
            <person name="Copeland A."/>
            <person name="Barry K.W."/>
            <person name="Cichocki N."/>
            <person name="Veneault-Fourrey C."/>
            <person name="LaButti K."/>
            <person name="Lindquist E.A."/>
            <person name="Lipzen A."/>
            <person name="Lundell T."/>
            <person name="Morin E."/>
            <person name="Murat C."/>
            <person name="Sun H."/>
            <person name="Tunlid A."/>
            <person name="Henrissat B."/>
            <person name="Grigoriev I.V."/>
            <person name="Hibbett D.S."/>
            <person name="Martin F."/>
            <person name="Nordberg H.P."/>
            <person name="Cantor M.N."/>
            <person name="Hua S.X."/>
        </authorList>
    </citation>
    <scope>NUCLEOTIDE SEQUENCE [LARGE SCALE GENOMIC DNA]</scope>
    <source>
        <strain evidence="2 3">MUT 4182</strain>
    </source>
</reference>
<dbReference type="PROSITE" id="PS50904">
    <property type="entry name" value="PRELI_MSF1"/>
    <property type="match status" value="1"/>
</dbReference>
<dbReference type="OrthoDB" id="407630at2759"/>
<dbReference type="PANTHER" id="PTHR11158">
    <property type="entry name" value="MSF1/PX19 RELATED"/>
    <property type="match status" value="1"/>
</dbReference>
<protein>
    <recommendedName>
        <fullName evidence="1">PRELI/MSF1 domain-containing protein</fullName>
    </recommendedName>
</protein>
<keyword evidence="3" id="KW-1185">Reference proteome</keyword>
<dbReference type="AlphaFoldDB" id="A0A0C3QKB0"/>
<dbReference type="InterPro" id="IPR037365">
    <property type="entry name" value="Slowmo/Ups"/>
</dbReference>
<accession>A0A0C3QKB0</accession>
<dbReference type="InterPro" id="IPR006797">
    <property type="entry name" value="PRELI/MSF1_dom"/>
</dbReference>
<feature type="domain" description="PRELI/MSF1" evidence="1">
    <location>
        <begin position="2"/>
        <end position="177"/>
    </location>
</feature>
<evidence type="ECO:0000313" key="3">
    <source>
        <dbReference type="Proteomes" id="UP000054248"/>
    </source>
</evidence>
<organism evidence="2 3">
    <name type="scientific">Tulasnella calospora MUT 4182</name>
    <dbReference type="NCBI Taxonomy" id="1051891"/>
    <lineage>
        <taxon>Eukaryota</taxon>
        <taxon>Fungi</taxon>
        <taxon>Dikarya</taxon>
        <taxon>Basidiomycota</taxon>
        <taxon>Agaricomycotina</taxon>
        <taxon>Agaricomycetes</taxon>
        <taxon>Cantharellales</taxon>
        <taxon>Tulasnellaceae</taxon>
        <taxon>Tulasnella</taxon>
    </lineage>
</organism>
<gene>
    <name evidence="2" type="ORF">M407DRAFT_74072</name>
</gene>
<dbReference type="HOGENOM" id="CLU_067902_1_1_1"/>